<keyword evidence="1" id="KW-0472">Membrane</keyword>
<dbReference type="AlphaFoldDB" id="A0A3R7XFG0"/>
<organism evidence="2 3">
    <name type="scientific">Methanosalsum natronophilum</name>
    <dbReference type="NCBI Taxonomy" id="768733"/>
    <lineage>
        <taxon>Archaea</taxon>
        <taxon>Methanobacteriati</taxon>
        <taxon>Methanobacteriota</taxon>
        <taxon>Stenosarchaea group</taxon>
        <taxon>Methanomicrobia</taxon>
        <taxon>Methanosarcinales</taxon>
        <taxon>Methanosarcinaceae</taxon>
        <taxon>Methanosalsum</taxon>
    </lineage>
</organism>
<keyword evidence="1" id="KW-0812">Transmembrane</keyword>
<accession>A0A3R7XFG0</accession>
<feature type="transmembrane region" description="Helical" evidence="1">
    <location>
        <begin position="251"/>
        <end position="270"/>
    </location>
</feature>
<dbReference type="EMBL" id="QZAB01000496">
    <property type="protein sequence ID" value="RQD81834.1"/>
    <property type="molecule type" value="Genomic_DNA"/>
</dbReference>
<sequence length="273" mass="30191">SDGGYAVYASIWDNDDKVASQRYGFVHGRPTLNLISINSINANSKEVSLILGVSPNAPSIADITYMLIDDNKIISTKKDEGVALSSSPMTINKQWDKILDNKKEYQAKVKIDTYSPVHRVTADQTTFIAKEDVMISDIFKDRRGSSITLEGKSQVPFNGIVRFTVTEFASNSNDEPIQVVEKRSPILLNEDDETIEAIWDESLQPGQYKLSVEAVSGTGEIIDSKETIIEVEERALPQPEPDNETDDDGSLTGISMVIALLVLTSIAIYMKKR</sequence>
<dbReference type="Proteomes" id="UP000284763">
    <property type="component" value="Unassembled WGS sequence"/>
</dbReference>
<gene>
    <name evidence="2" type="ORF">D5R95_07850</name>
</gene>
<keyword evidence="1" id="KW-1133">Transmembrane helix</keyword>
<protein>
    <submittedName>
        <fullName evidence="2">Uncharacterized protein</fullName>
    </submittedName>
</protein>
<evidence type="ECO:0000256" key="1">
    <source>
        <dbReference type="SAM" id="Phobius"/>
    </source>
</evidence>
<evidence type="ECO:0000313" key="2">
    <source>
        <dbReference type="EMBL" id="RQD81834.1"/>
    </source>
</evidence>
<proteinExistence type="predicted"/>
<feature type="non-terminal residue" evidence="2">
    <location>
        <position position="1"/>
    </location>
</feature>
<evidence type="ECO:0000313" key="3">
    <source>
        <dbReference type="Proteomes" id="UP000284763"/>
    </source>
</evidence>
<reference evidence="2 3" key="1">
    <citation type="submission" date="2018-08" db="EMBL/GenBank/DDBJ databases">
        <title>The metabolism and importance of syntrophic acetate oxidation coupled to methane or sulfide production in haloalkaline environments.</title>
        <authorList>
            <person name="Timmers P.H.A."/>
            <person name="Vavourakis C.D."/>
            <person name="Sorokin D.Y."/>
            <person name="Sinninghe Damste J.S."/>
            <person name="Muyzer G."/>
            <person name="Stams A.J.M."/>
            <person name="Plugge C.M."/>
        </authorList>
    </citation>
    <scope>NUCLEOTIDE SEQUENCE [LARGE SCALE GENOMIC DNA]</scope>
    <source>
        <strain evidence="2">MSAO_Arc3</strain>
    </source>
</reference>
<comment type="caution">
    <text evidence="2">The sequence shown here is derived from an EMBL/GenBank/DDBJ whole genome shotgun (WGS) entry which is preliminary data.</text>
</comment>
<name>A0A3R7XFG0_9EURY</name>